<reference evidence="3" key="1">
    <citation type="journal article" date="2015" name="Int. J. Syst. Evol. Microbiol.">
        <title>Rhizobium alvei sp. nov., isolated from a freshwater river.</title>
        <authorList>
            <person name="Sheu S.Y."/>
            <person name="Huang H.W."/>
            <person name="Young C.C."/>
            <person name="Chen W.M."/>
        </authorList>
    </citation>
    <scope>NUCLEOTIDE SEQUENCE</scope>
    <source>
        <strain evidence="3">TNR-22</strain>
    </source>
</reference>
<dbReference type="Proteomes" id="UP001174932">
    <property type="component" value="Unassembled WGS sequence"/>
</dbReference>
<evidence type="ECO:0000313" key="4">
    <source>
        <dbReference type="Proteomes" id="UP001174932"/>
    </source>
</evidence>
<name>A0ABT8YHD0_9HYPH</name>
<protein>
    <recommendedName>
        <fullName evidence="5">Fibronectin-binding protein</fullName>
    </recommendedName>
</protein>
<dbReference type="EMBL" id="JAUOZU010000003">
    <property type="protein sequence ID" value="MDO6963094.1"/>
    <property type="molecule type" value="Genomic_DNA"/>
</dbReference>
<keyword evidence="2" id="KW-0732">Signal</keyword>
<sequence>MRRLLFALALLPAPAFADPVGKFTVHGSNLDGSNAYEGTVSVKRTGATYSVTWNVEGTRFTGTAVGAKTDTSALGAASEHDSVLSVIYRAGKDVGTALFFEVRPGEWRGIWAYEGTSVAALENWQSEEDKTSTKALTRPKGQDQIAPAPGPDAPSP</sequence>
<organism evidence="3 4">
    <name type="scientific">Rhizobium alvei</name>
    <dbReference type="NCBI Taxonomy" id="1132659"/>
    <lineage>
        <taxon>Bacteria</taxon>
        <taxon>Pseudomonadati</taxon>
        <taxon>Pseudomonadota</taxon>
        <taxon>Alphaproteobacteria</taxon>
        <taxon>Hyphomicrobiales</taxon>
        <taxon>Rhizobiaceae</taxon>
        <taxon>Rhizobium/Agrobacterium group</taxon>
        <taxon>Rhizobium</taxon>
    </lineage>
</organism>
<evidence type="ECO:0000256" key="1">
    <source>
        <dbReference type="SAM" id="MobiDB-lite"/>
    </source>
</evidence>
<proteinExistence type="predicted"/>
<evidence type="ECO:0008006" key="5">
    <source>
        <dbReference type="Google" id="ProtNLM"/>
    </source>
</evidence>
<reference evidence="3" key="2">
    <citation type="submission" date="2023-07" db="EMBL/GenBank/DDBJ databases">
        <authorList>
            <person name="Shen H."/>
        </authorList>
    </citation>
    <scope>NUCLEOTIDE SEQUENCE</scope>
    <source>
        <strain evidence="3">TNR-22</strain>
    </source>
</reference>
<feature type="region of interest" description="Disordered" evidence="1">
    <location>
        <begin position="124"/>
        <end position="156"/>
    </location>
</feature>
<dbReference type="RefSeq" id="WP_304374982.1">
    <property type="nucleotide sequence ID" value="NZ_JAUOZU010000003.1"/>
</dbReference>
<evidence type="ECO:0000256" key="2">
    <source>
        <dbReference type="SAM" id="SignalP"/>
    </source>
</evidence>
<evidence type="ECO:0000313" key="3">
    <source>
        <dbReference type="EMBL" id="MDO6963094.1"/>
    </source>
</evidence>
<accession>A0ABT8YHD0</accession>
<feature type="chain" id="PRO_5045919282" description="Fibronectin-binding protein" evidence="2">
    <location>
        <begin position="18"/>
        <end position="156"/>
    </location>
</feature>
<feature type="signal peptide" evidence="2">
    <location>
        <begin position="1"/>
        <end position="17"/>
    </location>
</feature>
<comment type="caution">
    <text evidence="3">The sequence shown here is derived from an EMBL/GenBank/DDBJ whole genome shotgun (WGS) entry which is preliminary data.</text>
</comment>
<keyword evidence="4" id="KW-1185">Reference proteome</keyword>
<gene>
    <name evidence="3" type="ORF">Q4481_03940</name>
</gene>